<dbReference type="InterPro" id="IPR001611">
    <property type="entry name" value="Leu-rich_rpt"/>
</dbReference>
<evidence type="ECO:0000256" key="1">
    <source>
        <dbReference type="SAM" id="MobiDB-lite"/>
    </source>
</evidence>
<dbReference type="SUPFAM" id="SSF52047">
    <property type="entry name" value="RNI-like"/>
    <property type="match status" value="1"/>
</dbReference>
<protein>
    <submittedName>
        <fullName evidence="2">Uncharacterized protein</fullName>
    </submittedName>
</protein>
<feature type="region of interest" description="Disordered" evidence="1">
    <location>
        <begin position="495"/>
        <end position="514"/>
    </location>
</feature>
<proteinExistence type="predicted"/>
<dbReference type="Pfam" id="PF13516">
    <property type="entry name" value="LRR_6"/>
    <property type="match status" value="5"/>
</dbReference>
<dbReference type="PANTHER" id="PTHR24114:SF2">
    <property type="entry name" value="F-BOX DOMAIN-CONTAINING PROTEIN-RELATED"/>
    <property type="match status" value="1"/>
</dbReference>
<name>A0A433QFI0_9FUNG</name>
<dbReference type="SMART" id="SM00368">
    <property type="entry name" value="LRR_RI"/>
    <property type="match status" value="5"/>
</dbReference>
<keyword evidence="3" id="KW-1185">Reference proteome</keyword>
<dbReference type="Proteomes" id="UP000274822">
    <property type="component" value="Unassembled WGS sequence"/>
</dbReference>
<dbReference type="InterPro" id="IPR032675">
    <property type="entry name" value="LRR_dom_sf"/>
</dbReference>
<evidence type="ECO:0000313" key="2">
    <source>
        <dbReference type="EMBL" id="RUS28514.1"/>
    </source>
</evidence>
<dbReference type="InterPro" id="IPR052394">
    <property type="entry name" value="LRR-containing"/>
</dbReference>
<dbReference type="PANTHER" id="PTHR24114">
    <property type="entry name" value="LEUCINE RICH REPEAT FAMILY PROTEIN"/>
    <property type="match status" value="1"/>
</dbReference>
<dbReference type="AlphaFoldDB" id="A0A433QFI0"/>
<sequence>METLYHKAHHLQREVLQNSQITHIELLNKLEPYVAMSYSKVLDQELTLKGRFYTATDNLYRLNNGSAAITEILGLQDFDAYGLIGDHESRKNLRTGPLDALETFKVLRRMIQTENNVLVRRLEGEGMLKKRCNVATRTPEVEKKILEILFNDKTPFSSLEVVNSRYLTNEHFNTLAFQSRRHYLTSVNLHGAQAFNNSGFEVLFNSCGNFLEYLNLSSCPQLTLVANVKKISWTKSITSINVTPSQVFPADFPFLKCLVMNECANLQEVHLQAPLLERLGLSYCLVLKHLQLDTANLIEAILTGNSGLNTIDIALLLFQPSLQRIDLLGCDSVSPMPVFSGSFPLTWLHLGSNNIGEDGAKAVAKVIETNTTLTRLDMSSNLIWKEGAMAIAKALEINNTLIQLNLGSNNIGNEGAKAVAKALKSNKTLISLDLPSNNIGEEGAKAIAKAIETNKTLKYLDLSSNSIEKDTINAISHLISYRTKQSGIQRRKVISHAHSSNTFPPSHAKSASHR</sequence>
<accession>A0A433QFI0</accession>
<feature type="non-terminal residue" evidence="2">
    <location>
        <position position="514"/>
    </location>
</feature>
<evidence type="ECO:0000313" key="3">
    <source>
        <dbReference type="Proteomes" id="UP000274822"/>
    </source>
</evidence>
<gene>
    <name evidence="2" type="ORF">BC938DRAFT_481797</name>
</gene>
<reference evidence="2 3" key="1">
    <citation type="journal article" date="2018" name="New Phytol.">
        <title>Phylogenomics of Endogonaceae and evolution of mycorrhizas within Mucoromycota.</title>
        <authorList>
            <person name="Chang Y."/>
            <person name="Desiro A."/>
            <person name="Na H."/>
            <person name="Sandor L."/>
            <person name="Lipzen A."/>
            <person name="Clum A."/>
            <person name="Barry K."/>
            <person name="Grigoriev I.V."/>
            <person name="Martin F.M."/>
            <person name="Stajich J.E."/>
            <person name="Smith M.E."/>
            <person name="Bonito G."/>
            <person name="Spatafora J.W."/>
        </authorList>
    </citation>
    <scope>NUCLEOTIDE SEQUENCE [LARGE SCALE GENOMIC DNA]</scope>
    <source>
        <strain evidence="2 3">AD002</strain>
    </source>
</reference>
<organism evidence="2 3">
    <name type="scientific">Jimgerdemannia flammicorona</name>
    <dbReference type="NCBI Taxonomy" id="994334"/>
    <lineage>
        <taxon>Eukaryota</taxon>
        <taxon>Fungi</taxon>
        <taxon>Fungi incertae sedis</taxon>
        <taxon>Mucoromycota</taxon>
        <taxon>Mucoromycotina</taxon>
        <taxon>Endogonomycetes</taxon>
        <taxon>Endogonales</taxon>
        <taxon>Endogonaceae</taxon>
        <taxon>Jimgerdemannia</taxon>
    </lineage>
</organism>
<comment type="caution">
    <text evidence="2">The sequence shown here is derived from an EMBL/GenBank/DDBJ whole genome shotgun (WGS) entry which is preliminary data.</text>
</comment>
<dbReference type="EMBL" id="RBNJ01006533">
    <property type="protein sequence ID" value="RUS28514.1"/>
    <property type="molecule type" value="Genomic_DNA"/>
</dbReference>
<dbReference type="Gene3D" id="3.80.10.10">
    <property type="entry name" value="Ribonuclease Inhibitor"/>
    <property type="match status" value="2"/>
</dbReference>